<evidence type="ECO:0000256" key="1">
    <source>
        <dbReference type="SAM" id="MobiDB-lite"/>
    </source>
</evidence>
<dbReference type="GO" id="GO:0031297">
    <property type="term" value="P:replication fork processing"/>
    <property type="evidence" value="ECO:0007669"/>
    <property type="project" value="InterPro"/>
</dbReference>
<organism evidence="2 3">
    <name type="scientific">Linnemannia exigua</name>
    <dbReference type="NCBI Taxonomy" id="604196"/>
    <lineage>
        <taxon>Eukaryota</taxon>
        <taxon>Fungi</taxon>
        <taxon>Fungi incertae sedis</taxon>
        <taxon>Mucoromycota</taxon>
        <taxon>Mortierellomycotina</taxon>
        <taxon>Mortierellomycetes</taxon>
        <taxon>Mortierellales</taxon>
        <taxon>Mortierellaceae</taxon>
        <taxon>Linnemannia</taxon>
    </lineage>
</organism>
<feature type="compositionally biased region" description="Polar residues" evidence="1">
    <location>
        <begin position="1"/>
        <end position="11"/>
    </location>
</feature>
<dbReference type="GO" id="GO:0005634">
    <property type="term" value="C:nucleus"/>
    <property type="evidence" value="ECO:0007669"/>
    <property type="project" value="InterPro"/>
</dbReference>
<reference evidence="2" key="1">
    <citation type="journal article" date="2020" name="Fungal Divers.">
        <title>Resolving the Mortierellaceae phylogeny through synthesis of multi-gene phylogenetics and phylogenomics.</title>
        <authorList>
            <person name="Vandepol N."/>
            <person name="Liber J."/>
            <person name="Desiro A."/>
            <person name="Na H."/>
            <person name="Kennedy M."/>
            <person name="Barry K."/>
            <person name="Grigoriev I.V."/>
            <person name="Miller A.N."/>
            <person name="O'Donnell K."/>
            <person name="Stajich J.E."/>
            <person name="Bonito G."/>
        </authorList>
    </citation>
    <scope>NUCLEOTIDE SEQUENCE</scope>
    <source>
        <strain evidence="2">NRRL 28262</strain>
    </source>
</reference>
<evidence type="ECO:0000313" key="3">
    <source>
        <dbReference type="Proteomes" id="UP001194580"/>
    </source>
</evidence>
<feature type="region of interest" description="Disordered" evidence="1">
    <location>
        <begin position="933"/>
        <end position="956"/>
    </location>
</feature>
<dbReference type="PANTHER" id="PTHR28122:SF1">
    <property type="entry name" value="E3 UBIQUITIN-PROTEIN LIGASE SUBSTRATE RECEPTOR MMS22"/>
    <property type="match status" value="1"/>
</dbReference>
<feature type="region of interest" description="Disordered" evidence="1">
    <location>
        <begin position="1"/>
        <end position="24"/>
    </location>
</feature>
<dbReference type="AlphaFoldDB" id="A0AAD4D460"/>
<evidence type="ECO:0000313" key="2">
    <source>
        <dbReference type="EMBL" id="KAG0263166.1"/>
    </source>
</evidence>
<proteinExistence type="predicted"/>
<name>A0AAD4D460_9FUNG</name>
<dbReference type="InterPro" id="IPR019021">
    <property type="entry name" value="Mms22"/>
</dbReference>
<dbReference type="PANTHER" id="PTHR28122">
    <property type="entry name" value="E3 UBIQUITIN-PROTEIN LIGASE SUBSTRATE RECEPTOR MMS22"/>
    <property type="match status" value="1"/>
</dbReference>
<dbReference type="EMBL" id="JAAAIL010001911">
    <property type="protein sequence ID" value="KAG0263166.1"/>
    <property type="molecule type" value="Genomic_DNA"/>
</dbReference>
<comment type="caution">
    <text evidence="2">The sequence shown here is derived from an EMBL/GenBank/DDBJ whole genome shotgun (WGS) entry which is preliminary data.</text>
</comment>
<dbReference type="Proteomes" id="UP001194580">
    <property type="component" value="Unassembled WGS sequence"/>
</dbReference>
<keyword evidence="3" id="KW-1185">Reference proteome</keyword>
<gene>
    <name evidence="2" type="ORF">BGZ95_003873</name>
</gene>
<protein>
    <submittedName>
        <fullName evidence="2">Uncharacterized protein</fullName>
    </submittedName>
</protein>
<dbReference type="GO" id="GO:0035361">
    <property type="term" value="C:Cul8-RING ubiquitin ligase complex"/>
    <property type="evidence" value="ECO:0007669"/>
    <property type="project" value="TreeGrafter"/>
</dbReference>
<feature type="non-terminal residue" evidence="2">
    <location>
        <position position="1261"/>
    </location>
</feature>
<sequence>MASGVSVPSKQTKGRAGDMEEEVGLPPVREDVRAYMAESRSRNKAAEKFSLNRRAKWSRIGGPNPVTGNPIHAGISFSKATYIGNSSLSRLLRAAWLWRQDTHLPEEALSDVVVMGVSFSWDWPEKQVMEYEMGAAVFELLKTLERIQHQSHRVDSKAIEESLADLLIVVQALEGFTTVLINGLNHPILMGRHRVWKTFELSVLKPLHAFAEAAEVRAGQSSSSPAVTSLLWLEWGVVSWLFLNESAGREEECLGDCEMGTVCSSLLGRLFKADDASFFDAVGMLRDGRQGPKDSIKGSDVVEVWICLIHTLNQAAQHHQSRGFWTYFNSQVGRSWAEEEESAMEVVGDATSGETRSVRGRRFLDMMLELCALHQFGVDGSSHASITVPENWVLVYWLLEHKLLDLALSETEEMELQCRHVTVFCHRLLLVWKWGPGEYPVASISKYLRLRHYRDMPSEGGHRFPDFLKKMIDTSIADLEQDYNIPKDDDVEPQPHYYVPAGQIATVPRIPRLSVDLSLAETVSCTDSAFEIFLKLVILTFHQLVGLLSQEPKVFVGPRPLTMVPRMDDPKNPQLETVTLLNKVEKYKSCKRLASKILCSSSDLLLERTSDLDRSSSVCNSCNVVLVIALMVPDCVRNVSVRDVEGILDPNVPDDNLLEIIIHTHYYLGTIWQRQAALGKLAIWNHRHVEFILNVYNEHLVELRPRLEKESPPPEEPTSRNRITFRPQRPATNLAGLILGLMTRLLKSGGRLAPEGTSYPKVAFLDKRLAVFFAPTAKFDTELRLSALELIEGFLEQRNAHKVRLEKTPAPKAVVVQAMVSGMSVDGQVDVKSAAFAEDEDLTWAEEFAFDDDFLASSLAEPELSQPKPAEVVLQEDDGLMKVLMEWVYPVLATLIKERRQAHVREHVRKAFVAKNGGSASSRTVVVNPYLKQSTKTPSQAAREGTDKELQPSPPSTVLSLAPHSFQYLRDIFADVSMLLLDKKVLKMIELDKEFRVGIWDMPVLQRLVLDDKLSWATRVAATNPSMLLTQEDSVLLAWFASIGVPLNEVRLQVQLSDIIVKHGLAVRGTVIDIKTPLDTMTLAGHIFDGVPWFPCAFPNLSIESNQEPFDIDAFLAQVVQERERVEELRSVRFQLVAKAVSNMGEHYAELQPLLDRPYCRLHSVIQEIRFRYRGYLLAICSSLEMDYKRLQTDTPGDLIIHAEFLCDIFTHILKNCEKILQDDKHFHDSTIFLESVRLDAIRKKSKTSGNTATEADAVAM</sequence>
<accession>A0AAD4D460</accession>
<dbReference type="GO" id="GO:0000724">
    <property type="term" value="P:double-strand break repair via homologous recombination"/>
    <property type="evidence" value="ECO:0007669"/>
    <property type="project" value="TreeGrafter"/>
</dbReference>